<gene>
    <name evidence="2" type="ORF">F1654_12125</name>
</gene>
<keyword evidence="3" id="KW-1185">Reference proteome</keyword>
<dbReference type="GO" id="GO:0003700">
    <property type="term" value="F:DNA-binding transcription factor activity"/>
    <property type="evidence" value="ECO:0007669"/>
    <property type="project" value="InterPro"/>
</dbReference>
<dbReference type="InterPro" id="IPR036388">
    <property type="entry name" value="WH-like_DNA-bd_sf"/>
</dbReference>
<dbReference type="PANTHER" id="PTHR33164:SF89">
    <property type="entry name" value="MARR FAMILY REGULATORY PROTEIN"/>
    <property type="match status" value="1"/>
</dbReference>
<proteinExistence type="predicted"/>
<protein>
    <submittedName>
        <fullName evidence="2">MarR family transcriptional regulator</fullName>
    </submittedName>
</protein>
<feature type="domain" description="HTH marR-type" evidence="1">
    <location>
        <begin position="4"/>
        <end position="136"/>
    </location>
</feature>
<dbReference type="RefSeq" id="WP_150023822.1">
    <property type="nucleotide sequence ID" value="NZ_VWOJ01000004.1"/>
</dbReference>
<accession>A0A5M6ZCK7</accession>
<dbReference type="Gene3D" id="1.10.10.10">
    <property type="entry name" value="Winged helix-like DNA-binding domain superfamily/Winged helix DNA-binding domain"/>
    <property type="match status" value="1"/>
</dbReference>
<dbReference type="Proteomes" id="UP000325122">
    <property type="component" value="Unassembled WGS sequence"/>
</dbReference>
<reference evidence="2 3" key="1">
    <citation type="submission" date="2019-09" db="EMBL/GenBank/DDBJ databases">
        <authorList>
            <person name="Kevbrin V."/>
            <person name="Grouzdev D.S."/>
        </authorList>
    </citation>
    <scope>NUCLEOTIDE SEQUENCE [LARGE SCALE GENOMIC DNA]</scope>
    <source>
        <strain evidence="2 3">G-192</strain>
    </source>
</reference>
<dbReference type="InterPro" id="IPR011991">
    <property type="entry name" value="ArsR-like_HTH"/>
</dbReference>
<sequence length="163" mass="17891">MSEHDVILIALRRIIRAVDIRSRELERETGLTAPQLVLLQALGREAEATPKSLSRAVSLSPPTVTAILDRLERAGLVTRRRSPRDGRSVIAELTPAGREAVSAAPELLQAGFLRAFRRAPEWEQHMIIAALQRVAEMMDCQDVDAAPILERSGDVTQAAGPDR</sequence>
<name>A0A5M6ZCK7_9PROT</name>
<dbReference type="CDD" id="cd00090">
    <property type="entry name" value="HTH_ARSR"/>
    <property type="match status" value="1"/>
</dbReference>
<dbReference type="PANTHER" id="PTHR33164">
    <property type="entry name" value="TRANSCRIPTIONAL REGULATOR, MARR FAMILY"/>
    <property type="match status" value="1"/>
</dbReference>
<dbReference type="Pfam" id="PF01047">
    <property type="entry name" value="MarR"/>
    <property type="match status" value="1"/>
</dbReference>
<dbReference type="PROSITE" id="PS50995">
    <property type="entry name" value="HTH_MARR_2"/>
    <property type="match status" value="1"/>
</dbReference>
<organism evidence="2 3">
    <name type="scientific">Alkalicaulis satelles</name>
    <dbReference type="NCBI Taxonomy" id="2609175"/>
    <lineage>
        <taxon>Bacteria</taxon>
        <taxon>Pseudomonadati</taxon>
        <taxon>Pseudomonadota</taxon>
        <taxon>Alphaproteobacteria</taxon>
        <taxon>Maricaulales</taxon>
        <taxon>Maricaulaceae</taxon>
        <taxon>Alkalicaulis</taxon>
    </lineage>
</organism>
<dbReference type="AlphaFoldDB" id="A0A5M6ZCK7"/>
<dbReference type="PRINTS" id="PR00598">
    <property type="entry name" value="HTHMARR"/>
</dbReference>
<dbReference type="InterPro" id="IPR000835">
    <property type="entry name" value="HTH_MarR-typ"/>
</dbReference>
<dbReference type="InterPro" id="IPR036390">
    <property type="entry name" value="WH_DNA-bd_sf"/>
</dbReference>
<dbReference type="SUPFAM" id="SSF46785">
    <property type="entry name" value="Winged helix' DNA-binding domain"/>
    <property type="match status" value="1"/>
</dbReference>
<comment type="caution">
    <text evidence="2">The sequence shown here is derived from an EMBL/GenBank/DDBJ whole genome shotgun (WGS) entry which is preliminary data.</text>
</comment>
<dbReference type="GO" id="GO:0006950">
    <property type="term" value="P:response to stress"/>
    <property type="evidence" value="ECO:0007669"/>
    <property type="project" value="TreeGrafter"/>
</dbReference>
<dbReference type="SMART" id="SM00347">
    <property type="entry name" value="HTH_MARR"/>
    <property type="match status" value="1"/>
</dbReference>
<dbReference type="EMBL" id="VWOJ01000004">
    <property type="protein sequence ID" value="KAA5801634.1"/>
    <property type="molecule type" value="Genomic_DNA"/>
</dbReference>
<evidence type="ECO:0000313" key="2">
    <source>
        <dbReference type="EMBL" id="KAA5801634.1"/>
    </source>
</evidence>
<evidence type="ECO:0000313" key="3">
    <source>
        <dbReference type="Proteomes" id="UP000325122"/>
    </source>
</evidence>
<evidence type="ECO:0000259" key="1">
    <source>
        <dbReference type="PROSITE" id="PS50995"/>
    </source>
</evidence>
<dbReference type="InterPro" id="IPR039422">
    <property type="entry name" value="MarR/SlyA-like"/>
</dbReference>